<dbReference type="SMR" id="A0A068CGY8"/>
<organism evidence="2 3">
    <name type="scientific">Mycobacterium phage Willis</name>
    <dbReference type="NCBI Taxonomy" id="1486404"/>
    <lineage>
        <taxon>Viruses</taxon>
        <taxon>Duplodnaviria</taxon>
        <taxon>Heunggongvirae</taxon>
        <taxon>Uroviricota</taxon>
        <taxon>Caudoviricetes</taxon>
        <taxon>Ceeclamvirinae</taxon>
        <taxon>Bixzunavirus</taxon>
        <taxon>Bixzunavirus Bxz1</taxon>
    </lineage>
</organism>
<feature type="domain" description="Beta-lactamase-related" evidence="1">
    <location>
        <begin position="12"/>
        <end position="328"/>
    </location>
</feature>
<evidence type="ECO:0000313" key="2">
    <source>
        <dbReference type="EMBL" id="AID18232.1"/>
    </source>
</evidence>
<dbReference type="InterPro" id="IPR050491">
    <property type="entry name" value="AmpC-like"/>
</dbReference>
<dbReference type="InterPro" id="IPR001466">
    <property type="entry name" value="Beta-lactam-related"/>
</dbReference>
<protein>
    <submittedName>
        <fullName evidence="2">Minor tail protein</fullName>
    </submittedName>
</protein>
<dbReference type="InterPro" id="IPR012338">
    <property type="entry name" value="Beta-lactam/transpept-like"/>
</dbReference>
<proteinExistence type="predicted"/>
<dbReference type="Gene3D" id="3.40.710.10">
    <property type="entry name" value="DD-peptidase/beta-lactamase superfamily"/>
    <property type="match status" value="1"/>
</dbReference>
<gene>
    <name evidence="2" type="primary">172</name>
    <name evidence="2" type="ORF">PBI_WILLIS_172</name>
</gene>
<name>A0A068CGY8_9CAUD</name>
<dbReference type="PANTHER" id="PTHR46825:SF7">
    <property type="entry name" value="D-ALANYL-D-ALANINE CARBOXYPEPTIDASE"/>
    <property type="match status" value="1"/>
</dbReference>
<dbReference type="EMBL" id="KJ595575">
    <property type="protein sequence ID" value="AID18232.1"/>
    <property type="molecule type" value="Genomic_DNA"/>
</dbReference>
<reference evidence="2 3" key="1">
    <citation type="submission" date="2014-03" db="EMBL/GenBank/DDBJ databases">
        <authorList>
            <person name="Churilla B.M."/>
            <person name="Abrahim M.R."/>
            <person name="Burke K.A."/>
            <person name="Yu V.J."/>
            <person name="Adkins N.L."/>
            <person name="Cohen K.L."/>
            <person name="Colicchio M.A."/>
            <person name="Fasoranti T.O."/>
            <person name="Genkil J.S."/>
            <person name="Kramer Z.J."/>
            <person name="Prout A.K."/>
            <person name="Schafer C.E."/>
            <person name="Schwarz A.G."/>
            <person name="Tish M."/>
            <person name="Vispute N."/>
            <person name="Wilkes K.E."/>
            <person name="Williams C.R."/>
            <person name="Xiao X."/>
            <person name="Yoder B.A."/>
            <person name="Lapin J.S."/>
            <person name="Ott C.T."/>
            <person name="Walburn T.D."/>
            <person name="Bradley K.W."/>
            <person name="Clarke D.Q."/>
            <person name="Lewis M.F."/>
            <person name="Barker L.P."/>
            <person name="Bailey C."/>
            <person name="Asai D.J."/>
            <person name="Bowman C.A."/>
            <person name="Russell D.A."/>
            <person name="Pope W.H."/>
            <person name="Jacobs-Sera D."/>
            <person name="Hendrix R.W."/>
            <person name="Hatfull G.F."/>
        </authorList>
    </citation>
    <scope>NUCLEOTIDE SEQUENCE [LARGE SCALE GENOMIC DNA]</scope>
</reference>
<dbReference type="SUPFAM" id="SSF56601">
    <property type="entry name" value="beta-lactamase/transpeptidase-like"/>
    <property type="match status" value="1"/>
</dbReference>
<dbReference type="PANTHER" id="PTHR46825">
    <property type="entry name" value="D-ALANYL-D-ALANINE-CARBOXYPEPTIDASE/ENDOPEPTIDASE AMPH"/>
    <property type="match status" value="1"/>
</dbReference>
<evidence type="ECO:0000313" key="3">
    <source>
        <dbReference type="Proteomes" id="UP000027390"/>
    </source>
</evidence>
<accession>A0A068CGY8</accession>
<dbReference type="Pfam" id="PF00144">
    <property type="entry name" value="Beta-lactamase"/>
    <property type="match status" value="1"/>
</dbReference>
<sequence>MAALSQLDREFVDNVVSEEMAVTKQPGMMLKITGPAGDYELTRGLRTVAPDKPMSFDAKFRAASVTKTLTAMAILREVDKGKISLDDVVDKYVAQIPNGRQLTVKQVLMMRSGLAEYQTDIIIALTFLAFPTWPTFSPEGAMQAVRRNKAVFKPGAQYMYCGSNYHLLALILEKVNGGKGWKRILMDDLVKPLGMTSTSFPDGATIPQPEVKGYTTGVFKKWSENGKVNANFHGPAGGMVTTMGDMHKWATAMRDGVFLKPETRQLQHSLFSSVPWTDEGPTAFGYGMGLLSFGKWFGHDGWIPGYGTVAMYEPVSGAVFTGVENMKTPNLKMLSRVFVRVAGHLYPGSMDTPTYSLG</sequence>
<evidence type="ECO:0000259" key="1">
    <source>
        <dbReference type="Pfam" id="PF00144"/>
    </source>
</evidence>
<dbReference type="Proteomes" id="UP000027390">
    <property type="component" value="Segment"/>
</dbReference>